<dbReference type="HOGENOM" id="CLU_2949303_0_0_2"/>
<organism evidence="1 2">
    <name type="scientific">Methanomethylovorans hollandica (strain DSM 15978 / NBRC 107637 / DMS1)</name>
    <dbReference type="NCBI Taxonomy" id="867904"/>
    <lineage>
        <taxon>Archaea</taxon>
        <taxon>Methanobacteriati</taxon>
        <taxon>Methanobacteriota</taxon>
        <taxon>Stenosarchaea group</taxon>
        <taxon>Methanomicrobia</taxon>
        <taxon>Methanosarcinales</taxon>
        <taxon>Methanosarcinaceae</taxon>
        <taxon>Methanomethylovorans</taxon>
    </lineage>
</organism>
<sequence>MPKNKLIIVATCRSGFEYDFLEKRLPHNLTIESVFDKVVTYDKVPKSQAHLIASKLDIN</sequence>
<dbReference type="Proteomes" id="UP000010866">
    <property type="component" value="Chromosome"/>
</dbReference>
<proteinExistence type="predicted"/>
<dbReference type="AlphaFoldDB" id="L0KZT1"/>
<dbReference type="EMBL" id="CP003362">
    <property type="protein sequence ID" value="AGB49608.1"/>
    <property type="molecule type" value="Genomic_DNA"/>
</dbReference>
<protein>
    <submittedName>
        <fullName evidence="1">Uncharacterized protein</fullName>
    </submittedName>
</protein>
<evidence type="ECO:0000313" key="1">
    <source>
        <dbReference type="EMBL" id="AGB49608.1"/>
    </source>
</evidence>
<dbReference type="KEGG" id="mhz:Metho_1397"/>
<keyword evidence="2" id="KW-1185">Reference proteome</keyword>
<name>L0KZT1_METHD</name>
<gene>
    <name evidence="1" type="ordered locus">Metho_1397</name>
</gene>
<accession>L0KZT1</accession>
<evidence type="ECO:0000313" key="2">
    <source>
        <dbReference type="Proteomes" id="UP000010866"/>
    </source>
</evidence>
<reference evidence="2" key="1">
    <citation type="submission" date="2012-02" db="EMBL/GenBank/DDBJ databases">
        <title>Complete sequence of chromosome of Methanomethylovorans hollandica DSM 15978.</title>
        <authorList>
            <person name="Lucas S."/>
            <person name="Copeland A."/>
            <person name="Lapidus A."/>
            <person name="Glavina del Rio T."/>
            <person name="Dalin E."/>
            <person name="Tice H."/>
            <person name="Bruce D."/>
            <person name="Goodwin L."/>
            <person name="Pitluck S."/>
            <person name="Peters L."/>
            <person name="Mikhailova N."/>
            <person name="Held B."/>
            <person name="Kyrpides N."/>
            <person name="Mavromatis K."/>
            <person name="Ivanova N."/>
            <person name="Brettin T."/>
            <person name="Detter J.C."/>
            <person name="Han C."/>
            <person name="Larimer F."/>
            <person name="Land M."/>
            <person name="Hauser L."/>
            <person name="Markowitz V."/>
            <person name="Cheng J.-F."/>
            <person name="Hugenholtz P."/>
            <person name="Woyke T."/>
            <person name="Wu D."/>
            <person name="Spring S."/>
            <person name="Schroeder M."/>
            <person name="Brambilla E."/>
            <person name="Klenk H.-P."/>
            <person name="Eisen J.A."/>
        </authorList>
    </citation>
    <scope>NUCLEOTIDE SEQUENCE [LARGE SCALE GENOMIC DNA]</scope>
    <source>
        <strain evidence="2">DSM 15978 / NBRC 107637 / DMS1</strain>
    </source>
</reference>